<evidence type="ECO:0000313" key="2">
    <source>
        <dbReference type="Proteomes" id="UP000007524"/>
    </source>
</evidence>
<gene>
    <name evidence="1" type="ORF">RaK2_00402</name>
</gene>
<dbReference type="EMBL" id="JQ513383">
    <property type="protein sequence ID" value="AFA44675.1"/>
    <property type="molecule type" value="Genomic_DNA"/>
</dbReference>
<name>H6X4K9_9CAUD</name>
<organism evidence="1 2">
    <name type="scientific">Klebsiella phage vB_KleM_RaK2</name>
    <dbReference type="NCBI Taxonomy" id="1147094"/>
    <lineage>
        <taxon>Viruses</taxon>
        <taxon>Duplodnaviria</taxon>
        <taxon>Heunggongvirae</taxon>
        <taxon>Uroviricota</taxon>
        <taxon>Caudoviricetes</taxon>
        <taxon>Alcyoneusvirus</taxon>
        <taxon>Alcyoneusvirus RaK2</taxon>
    </lineage>
</organism>
<dbReference type="Proteomes" id="UP000007524">
    <property type="component" value="Segment"/>
</dbReference>
<dbReference type="GeneID" id="14012990"/>
<sequence length="86" mass="10445">MPGDTEYDKNIKLISIIMLDTICEPHIEYLNKKYKNKRVTDRFNHPYYIGYFKSTPLAFFAYTFTVNFHMYSFKDLYLTEDILYCE</sequence>
<dbReference type="RefSeq" id="YP_007007557.1">
    <property type="nucleotide sequence ID" value="NC_019526.1"/>
</dbReference>
<keyword evidence="2" id="KW-1185">Reference proteome</keyword>
<proteinExistence type="predicted"/>
<dbReference type="KEGG" id="vg:14012990"/>
<reference evidence="1 2" key="1">
    <citation type="journal article" date="2012" name="J. Virol.">
        <title>Genome of Klebsiella sp.-Infecting Bacteriophage vB_KleM_RaK2.</title>
        <authorList>
            <person name="Simoliunas E."/>
            <person name="Kaliniene L."/>
            <person name="Truncaite L."/>
            <person name="Klausa V."/>
            <person name="Zajanckauskaite A."/>
            <person name="Meskys R."/>
        </authorList>
    </citation>
    <scope>NUCLEOTIDE SEQUENCE [LARGE SCALE GENOMIC DNA]</scope>
</reference>
<protein>
    <submittedName>
        <fullName evidence="1">Uncharacterized protein</fullName>
    </submittedName>
</protein>
<evidence type="ECO:0000313" key="1">
    <source>
        <dbReference type="EMBL" id="AFA44675.1"/>
    </source>
</evidence>
<accession>H6X4K9</accession>